<accession>A0ABS9GUB3</accession>
<evidence type="ECO:0000313" key="6">
    <source>
        <dbReference type="Proteomes" id="UP001649381"/>
    </source>
</evidence>
<proteinExistence type="inferred from homology"/>
<sequence length="672" mass="76926">MTIQLINKPTVQQSNKAAMLDEEVNCIRYIMKQKPSYVVQYVGNLEKGRQGILHKLASSILREDILNLNSNAIDLKRIGSVFAVNMAHGQSLSDEFFYQIQGYPIREDITYKVVEVENGTIVFPIKDEFAFQRIETTDEIIHINEHGLTTISLASHLLKMLFTNTQQLNLDAFIQELDNGTANMTLAYMYMDVWKEDIQTEASQLSTTGTFDYLLAKKKSNRDFSPSLFFEQLVLEGHHLHPGAKTKIGLTQKDVFKFSPEFHQTFDVRFVAVKKEYVKSTTDNPLLTVGFEEELARCKEELEQRDYVTDDYEIFPVHEWQFEQALPSIYAKEIAADQVILIKNVTMEAEATSSFRTVYPKKQHAPALKLAVNSQMTSTVRSISTQTALNSTRFTDMITSIMDIESQLYDFIPLNEIAGAAFKSEEELKSRNLTMLMRENVEDKLVEGELAIAGPALYAESPLTGRTILDELVNQYAETNNLTRNRAAFPFFEDYITTVIPGYLTLMVKYGIALEGHLQNSIPVFKDGRLTRFFFRDWGGARIYKERLRQQGIDLKFTPGSVSVTEDCSEMHNKLYYTVFQNHLGEIIRQLVHYSGIKEEEFWKRVKNVCESTLQSLAEHGGLDEQIAEDRAFLFQQIVMHKSLTKMRLSDGKGYCYSEVQNPLYAAEELND</sequence>
<evidence type="ECO:0000259" key="4">
    <source>
        <dbReference type="Pfam" id="PF06276"/>
    </source>
</evidence>
<evidence type="ECO:0000256" key="1">
    <source>
        <dbReference type="ARBA" id="ARBA00004924"/>
    </source>
</evidence>
<comment type="caution">
    <text evidence="5">The sequence shown here is derived from an EMBL/GenBank/DDBJ whole genome shotgun (WGS) entry which is preliminary data.</text>
</comment>
<dbReference type="Proteomes" id="UP001649381">
    <property type="component" value="Unassembled WGS sequence"/>
</dbReference>
<dbReference type="RefSeq" id="WP_236331121.1">
    <property type="nucleotide sequence ID" value="NZ_JAKIJS010000001.1"/>
</dbReference>
<dbReference type="Gene3D" id="1.10.510.40">
    <property type="match status" value="1"/>
</dbReference>
<gene>
    <name evidence="5" type="ORF">L2716_01720</name>
</gene>
<evidence type="ECO:0000259" key="3">
    <source>
        <dbReference type="Pfam" id="PF04183"/>
    </source>
</evidence>
<feature type="domain" description="Aerobactin siderophore biosynthesis IucA/IucC-like C-terminal" evidence="4">
    <location>
        <begin position="491"/>
        <end position="652"/>
    </location>
</feature>
<feature type="domain" description="Aerobactin siderophore biosynthesis IucA/IucC N-terminal" evidence="3">
    <location>
        <begin position="228"/>
        <end position="458"/>
    </location>
</feature>
<reference evidence="5 6" key="1">
    <citation type="submission" date="2022-01" db="EMBL/GenBank/DDBJ databases">
        <title>Alkalihalobacillus sp. EGI L200015, a novel bacterium isolated from a salt lake sediment.</title>
        <authorList>
            <person name="Gao L."/>
            <person name="Fang B.-Z."/>
            <person name="Li W.-J."/>
        </authorList>
    </citation>
    <scope>NUCLEOTIDE SEQUENCE [LARGE SCALE GENOMIC DNA]</scope>
    <source>
        <strain evidence="5 6">KCTC 12718</strain>
    </source>
</reference>
<dbReference type="Pfam" id="PF04183">
    <property type="entry name" value="IucA_IucC"/>
    <property type="match status" value="1"/>
</dbReference>
<dbReference type="InterPro" id="IPR007310">
    <property type="entry name" value="Aerobactin_biosyn_IucA/IucC_N"/>
</dbReference>
<name>A0ABS9GUB3_9BACL</name>
<dbReference type="InterPro" id="IPR037455">
    <property type="entry name" value="LucA/IucC-like"/>
</dbReference>
<comment type="similarity">
    <text evidence="2">Belongs to the IucA/IucC family.</text>
</comment>
<organism evidence="5 6">
    <name type="scientific">Pseudalkalibacillus berkeleyi</name>
    <dbReference type="NCBI Taxonomy" id="1069813"/>
    <lineage>
        <taxon>Bacteria</taxon>
        <taxon>Bacillati</taxon>
        <taxon>Bacillota</taxon>
        <taxon>Bacilli</taxon>
        <taxon>Bacillales</taxon>
        <taxon>Fictibacillaceae</taxon>
        <taxon>Pseudalkalibacillus</taxon>
    </lineage>
</organism>
<dbReference type="PANTHER" id="PTHR34384:SF6">
    <property type="entry name" value="STAPHYLOFERRIN B SYNTHASE"/>
    <property type="match status" value="1"/>
</dbReference>
<evidence type="ECO:0000313" key="5">
    <source>
        <dbReference type="EMBL" id="MCF6136429.1"/>
    </source>
</evidence>
<dbReference type="Pfam" id="PF06276">
    <property type="entry name" value="FhuF"/>
    <property type="match status" value="1"/>
</dbReference>
<dbReference type="InterPro" id="IPR022770">
    <property type="entry name" value="IucA/IucC-like_C"/>
</dbReference>
<protein>
    <submittedName>
        <fullName evidence="5">IucA/IucC family siderophore biosynthesis protein</fullName>
    </submittedName>
</protein>
<dbReference type="PANTHER" id="PTHR34384">
    <property type="entry name" value="L-2,3-DIAMINOPROPANOATE--CITRATE LIGASE"/>
    <property type="match status" value="1"/>
</dbReference>
<dbReference type="EMBL" id="JAKIJS010000001">
    <property type="protein sequence ID" value="MCF6136429.1"/>
    <property type="molecule type" value="Genomic_DNA"/>
</dbReference>
<evidence type="ECO:0000256" key="2">
    <source>
        <dbReference type="ARBA" id="ARBA00007832"/>
    </source>
</evidence>
<comment type="pathway">
    <text evidence="1">Siderophore biosynthesis.</text>
</comment>
<keyword evidence="6" id="KW-1185">Reference proteome</keyword>